<gene>
    <name evidence="1" type="ORF">LS45_25565</name>
    <name evidence="2" type="ORF">SAMEA4873651_04453</name>
</gene>
<accession>A0A486HBM7</accession>
<dbReference type="Proteomes" id="UP000031820">
    <property type="component" value="Unassembled WGS sequence"/>
</dbReference>
<dbReference type="EMBL" id="CAAHCT010000011">
    <property type="protein sequence ID" value="VGL97987.1"/>
    <property type="molecule type" value="Genomic_DNA"/>
</dbReference>
<organism evidence="2">
    <name type="scientific">Klebsiella pneumoniae</name>
    <dbReference type="NCBI Taxonomy" id="573"/>
    <lineage>
        <taxon>Bacteria</taxon>
        <taxon>Pseudomonadati</taxon>
        <taxon>Pseudomonadota</taxon>
        <taxon>Gammaproteobacteria</taxon>
        <taxon>Enterobacterales</taxon>
        <taxon>Enterobacteriaceae</taxon>
        <taxon>Klebsiella/Raoultella group</taxon>
        <taxon>Klebsiella</taxon>
        <taxon>Klebsiella pneumoniae complex</taxon>
    </lineage>
</organism>
<evidence type="ECO:0000313" key="2">
    <source>
        <dbReference type="EMBL" id="VGL97987.1"/>
    </source>
</evidence>
<dbReference type="Pfam" id="PF05930">
    <property type="entry name" value="Phage_AlpA"/>
    <property type="match status" value="1"/>
</dbReference>
<dbReference type="RefSeq" id="WP_000616796.1">
    <property type="nucleotide sequence ID" value="NZ_BGPK01000001.1"/>
</dbReference>
<protein>
    <submittedName>
        <fullName evidence="1">DNA-binding protein</fullName>
    </submittedName>
    <submittedName>
        <fullName evidence="2">Regulatory protein</fullName>
    </submittedName>
</protein>
<evidence type="ECO:0000313" key="1">
    <source>
        <dbReference type="EMBL" id="KII01584.1"/>
    </source>
</evidence>
<reference evidence="2" key="2">
    <citation type="submission" date="2019-03" db="EMBL/GenBank/DDBJ databases">
        <authorList>
            <consortium name="Pathogen Informatics"/>
        </authorList>
    </citation>
    <scope>NUCLEOTIDE SEQUENCE</scope>
    <source>
        <strain evidence="2">5012STDY7626449</strain>
    </source>
</reference>
<keyword evidence="1" id="KW-0238">DNA-binding</keyword>
<dbReference type="Gene3D" id="1.10.238.160">
    <property type="match status" value="1"/>
</dbReference>
<sequence length="82" mass="9717">MIQTNKEKHPKLIRLPEVIRKTGFGRTWIYELIKAGRFPKQVKISERSIAFIESEIDEWIEKMIAKSRCVSECKHFKQKGNI</sequence>
<dbReference type="InterPro" id="IPR052931">
    <property type="entry name" value="Prophage_regulatory_activator"/>
</dbReference>
<evidence type="ECO:0000313" key="3">
    <source>
        <dbReference type="Proteomes" id="UP000031820"/>
    </source>
</evidence>
<dbReference type="GO" id="GO:0003677">
    <property type="term" value="F:DNA binding"/>
    <property type="evidence" value="ECO:0007669"/>
    <property type="project" value="UniProtKB-KW"/>
</dbReference>
<proteinExistence type="predicted"/>
<dbReference type="PANTHER" id="PTHR36154">
    <property type="entry name" value="DNA-BINDING TRANSCRIPTIONAL ACTIVATOR ALPA"/>
    <property type="match status" value="1"/>
</dbReference>
<name>A0A486HBM7_KLEPN</name>
<dbReference type="PANTHER" id="PTHR36154:SF1">
    <property type="entry name" value="DNA-BINDING TRANSCRIPTIONAL ACTIVATOR ALPA"/>
    <property type="match status" value="1"/>
</dbReference>
<reference evidence="1 3" key="1">
    <citation type="submission" date="2014-10" db="EMBL/GenBank/DDBJ databases">
        <title>Plasmid movement, recombination, and chromosomal integration amongst multidrug resistant commensal Escherichia coli clones within a single commercial turkey flock.</title>
        <authorList>
            <person name="Lang K."/>
            <person name="Dorn K."/>
            <person name="Danzeisen J."/>
            <person name="Johnson T."/>
        </authorList>
    </citation>
    <scope>NUCLEOTIDE SEQUENCE [LARGE SCALE GENOMIC DNA]</scope>
    <source>
        <strain evidence="1 3">UMNturkey9</strain>
    </source>
</reference>
<dbReference type="AlphaFoldDB" id="A0A486HBM7"/>
<dbReference type="InterPro" id="IPR010260">
    <property type="entry name" value="AlpA"/>
</dbReference>
<dbReference type="EMBL" id="JRRF01000028">
    <property type="protein sequence ID" value="KII01584.1"/>
    <property type="molecule type" value="Genomic_DNA"/>
</dbReference>